<protein>
    <submittedName>
        <fullName evidence="2">Uncharacterized protein</fullName>
    </submittedName>
</protein>
<evidence type="ECO:0000313" key="3">
    <source>
        <dbReference type="Proteomes" id="UP000238296"/>
    </source>
</evidence>
<evidence type="ECO:0000313" key="2">
    <source>
        <dbReference type="EMBL" id="PQM44233.1"/>
    </source>
</evidence>
<name>A0A2S8BC62_9MYCO</name>
<comment type="caution">
    <text evidence="2">The sequence shown here is derived from an EMBL/GenBank/DDBJ whole genome shotgun (WGS) entry which is preliminary data.</text>
</comment>
<dbReference type="AlphaFoldDB" id="A0A2S8BC62"/>
<accession>A0A2S8BC62</accession>
<proteinExistence type="predicted"/>
<dbReference type="EMBL" id="PPEA01000892">
    <property type="protein sequence ID" value="PQM44233.1"/>
    <property type="molecule type" value="Genomic_DNA"/>
</dbReference>
<feature type="compositionally biased region" description="Low complexity" evidence="1">
    <location>
        <begin position="35"/>
        <end position="50"/>
    </location>
</feature>
<organism evidence="2 3">
    <name type="scientific">Mycobacterium talmoniae</name>
    <dbReference type="NCBI Taxonomy" id="1858794"/>
    <lineage>
        <taxon>Bacteria</taxon>
        <taxon>Bacillati</taxon>
        <taxon>Actinomycetota</taxon>
        <taxon>Actinomycetes</taxon>
        <taxon>Mycobacteriales</taxon>
        <taxon>Mycobacteriaceae</taxon>
        <taxon>Mycobacterium</taxon>
    </lineage>
</organism>
<evidence type="ECO:0000256" key="1">
    <source>
        <dbReference type="SAM" id="MobiDB-lite"/>
    </source>
</evidence>
<feature type="region of interest" description="Disordered" evidence="1">
    <location>
        <begin position="35"/>
        <end position="58"/>
    </location>
</feature>
<gene>
    <name evidence="2" type="ORF">C1Y40_05607</name>
</gene>
<dbReference type="Proteomes" id="UP000238296">
    <property type="component" value="Unassembled WGS sequence"/>
</dbReference>
<sequence length="80" mass="8337">MASANPIAVVRFSAKIDTSAQDVISRSSAVDPTIANAPTASGSAAASRPPNTQTSTTKLNGTAIDSITSRSRWFCRLIWA</sequence>
<reference evidence="2 3" key="1">
    <citation type="journal article" date="2017" name="Int. J. Syst. Evol. Microbiol.">
        <title>Mycobacterium talmoniae sp. nov., a slowly growing mycobacterium isolated from human respiratory samples.</title>
        <authorList>
            <person name="Davidson R.M."/>
            <person name="DeGroote M.A."/>
            <person name="Marola J.L."/>
            <person name="Buss S."/>
            <person name="Jones V."/>
            <person name="McNeil M.R."/>
            <person name="Freifeld A.G."/>
            <person name="Elaine Epperson L."/>
            <person name="Hasan N.A."/>
            <person name="Jackson M."/>
            <person name="Iwen P.C."/>
            <person name="Salfinger M."/>
            <person name="Strong M."/>
        </authorList>
    </citation>
    <scope>NUCLEOTIDE SEQUENCE [LARGE SCALE GENOMIC DNA]</scope>
    <source>
        <strain evidence="2 3">ATCC BAA-2683</strain>
    </source>
</reference>